<dbReference type="SUPFAM" id="SSF101898">
    <property type="entry name" value="NHL repeat"/>
    <property type="match status" value="1"/>
</dbReference>
<evidence type="ECO:0000313" key="3">
    <source>
        <dbReference type="EMBL" id="GID79473.1"/>
    </source>
</evidence>
<protein>
    <recommendedName>
        <fullName evidence="5">Delta-60 repeat protein</fullName>
    </recommendedName>
</protein>
<organism evidence="3 4">
    <name type="scientific">Paractinoplanes deccanensis</name>
    <dbReference type="NCBI Taxonomy" id="113561"/>
    <lineage>
        <taxon>Bacteria</taxon>
        <taxon>Bacillati</taxon>
        <taxon>Actinomycetota</taxon>
        <taxon>Actinomycetes</taxon>
        <taxon>Micromonosporales</taxon>
        <taxon>Micromonosporaceae</taxon>
        <taxon>Paractinoplanes</taxon>
    </lineage>
</organism>
<dbReference type="Proteomes" id="UP000609879">
    <property type="component" value="Unassembled WGS sequence"/>
</dbReference>
<accession>A0ABQ3YHH8</accession>
<evidence type="ECO:0000313" key="4">
    <source>
        <dbReference type="Proteomes" id="UP000609879"/>
    </source>
</evidence>
<dbReference type="InterPro" id="IPR013431">
    <property type="entry name" value="Delta_60_rpt"/>
</dbReference>
<reference evidence="3 4" key="1">
    <citation type="submission" date="2021-01" db="EMBL/GenBank/DDBJ databases">
        <title>Whole genome shotgun sequence of Actinoplanes deccanensis NBRC 13994.</title>
        <authorList>
            <person name="Komaki H."/>
            <person name="Tamura T."/>
        </authorList>
    </citation>
    <scope>NUCLEOTIDE SEQUENCE [LARGE SCALE GENOMIC DNA]</scope>
    <source>
        <strain evidence="3 4">NBRC 13994</strain>
    </source>
</reference>
<evidence type="ECO:0000256" key="2">
    <source>
        <dbReference type="SAM" id="SignalP"/>
    </source>
</evidence>
<evidence type="ECO:0000256" key="1">
    <source>
        <dbReference type="SAM" id="MobiDB-lite"/>
    </source>
</evidence>
<dbReference type="Pfam" id="PF17164">
    <property type="entry name" value="DUF5122"/>
    <property type="match status" value="3"/>
</dbReference>
<feature type="chain" id="PRO_5045795374" description="Delta-60 repeat protein" evidence="2">
    <location>
        <begin position="24"/>
        <end position="410"/>
    </location>
</feature>
<evidence type="ECO:0008006" key="5">
    <source>
        <dbReference type="Google" id="ProtNLM"/>
    </source>
</evidence>
<proteinExistence type="predicted"/>
<dbReference type="Gene3D" id="2.80.10.50">
    <property type="match status" value="3"/>
</dbReference>
<dbReference type="EMBL" id="BOMI01000171">
    <property type="protein sequence ID" value="GID79473.1"/>
    <property type="molecule type" value="Genomic_DNA"/>
</dbReference>
<keyword evidence="2" id="KW-0732">Signal</keyword>
<sequence>MRMRVLVAAAVAGALTAPAGAWAADRRPDLDTSFAGTGVVYDYFAPGDEVVGMAVQPDGKILTLSSGDGKFNLVRRLANGDYDIPFGDWGVVRTDPDPASDWEAPTSVALLPDGRFAVGGWTSRDGHAVAVLVTYASDGSVQSTVFPELGDGVTSSQIMALAARPDGRLLIAFRSATADGGDAPVLARLLPDGTPDPTFGAGGVVRADVGTREFDLVTSLALAPDGKIVVAGSTAYWSTLPEPTGDIMLARFTESGALDPSFGTGGRVTRDITGPDGIDGGDDPVVMADGRIVMTVGTQLGDTHRTGLLRFLPNGRPDRTFDGDGLTLTSYDSMNSPVVAPTGGITVTGAESSDVLLAEFSADGRRQLWSKRTDIAGANERGNVLRAQPDGKLLVGGLSDNSSAVFRFTR</sequence>
<name>A0ABQ3YHH8_9ACTN</name>
<gene>
    <name evidence="3" type="ORF">Ade02nite_81140</name>
</gene>
<keyword evidence="4" id="KW-1185">Reference proteome</keyword>
<feature type="region of interest" description="Disordered" evidence="1">
    <location>
        <begin position="263"/>
        <end position="282"/>
    </location>
</feature>
<feature type="signal peptide" evidence="2">
    <location>
        <begin position="1"/>
        <end position="23"/>
    </location>
</feature>
<comment type="caution">
    <text evidence="3">The sequence shown here is derived from an EMBL/GenBank/DDBJ whole genome shotgun (WGS) entry which is preliminary data.</text>
</comment>
<dbReference type="NCBIfam" id="TIGR02608">
    <property type="entry name" value="delta_60_rpt"/>
    <property type="match status" value="5"/>
</dbReference>